<keyword evidence="11" id="KW-0175">Coiled coil</keyword>
<evidence type="ECO:0000256" key="5">
    <source>
        <dbReference type="ARBA" id="ARBA00023065"/>
    </source>
</evidence>
<evidence type="ECO:0000256" key="3">
    <source>
        <dbReference type="ARBA" id="ARBA00022448"/>
    </source>
</evidence>
<evidence type="ECO:0000256" key="7">
    <source>
        <dbReference type="ARBA" id="ARBA00023196"/>
    </source>
</evidence>
<comment type="caution">
    <text evidence="14">The sequence shown here is derived from an EMBL/GenBank/DDBJ whole genome shotgun (WGS) entry which is preliminary data.</text>
</comment>
<comment type="subunit">
    <text evidence="9 10">F-type ATPases have 2 components, CF(1) - the catalytic core - and CF(0) - the membrane proton channel. CF(1) has five subunits: alpha(3), beta(3), gamma(1), delta(1), epsilon(1). CF(0) has three main subunits: a, b and c.</text>
</comment>
<feature type="domain" description="ATP synthase F1 complex delta/epsilon subunit N-terminal" evidence="13">
    <location>
        <begin position="4"/>
        <end position="80"/>
    </location>
</feature>
<dbReference type="Gene3D" id="1.20.5.440">
    <property type="entry name" value="ATP synthase delta/epsilon subunit, C-terminal domain"/>
    <property type="match status" value="1"/>
</dbReference>
<dbReference type="NCBIfam" id="TIGR01216">
    <property type="entry name" value="ATP_synt_epsi"/>
    <property type="match status" value="1"/>
</dbReference>
<evidence type="ECO:0000256" key="10">
    <source>
        <dbReference type="RuleBase" id="RU003656"/>
    </source>
</evidence>
<evidence type="ECO:0000256" key="9">
    <source>
        <dbReference type="HAMAP-Rule" id="MF_00530"/>
    </source>
</evidence>
<comment type="function">
    <text evidence="9">Produces ATP from ADP in the presence of a proton gradient across the membrane.</text>
</comment>
<dbReference type="PANTHER" id="PTHR13822">
    <property type="entry name" value="ATP SYNTHASE DELTA/EPSILON CHAIN"/>
    <property type="match status" value="1"/>
</dbReference>
<dbReference type="InterPro" id="IPR001469">
    <property type="entry name" value="ATP_synth_F1_dsu/esu"/>
</dbReference>
<evidence type="ECO:0000313" key="14">
    <source>
        <dbReference type="EMBL" id="MBC8560878.1"/>
    </source>
</evidence>
<dbReference type="InterPro" id="IPR020547">
    <property type="entry name" value="ATP_synth_F1_esu_C"/>
</dbReference>
<keyword evidence="4 9" id="KW-1003">Cell membrane</keyword>
<dbReference type="CDD" id="cd12152">
    <property type="entry name" value="F1-ATPase_delta"/>
    <property type="match status" value="1"/>
</dbReference>
<dbReference type="EMBL" id="JACRSV010000005">
    <property type="protein sequence ID" value="MBC8560878.1"/>
    <property type="molecule type" value="Genomic_DNA"/>
</dbReference>
<dbReference type="GO" id="GO:0005524">
    <property type="term" value="F:ATP binding"/>
    <property type="evidence" value="ECO:0007669"/>
    <property type="project" value="UniProtKB-UniRule"/>
</dbReference>
<dbReference type="GO" id="GO:0046933">
    <property type="term" value="F:proton-transporting ATP synthase activity, rotational mechanism"/>
    <property type="evidence" value="ECO:0007669"/>
    <property type="project" value="UniProtKB-UniRule"/>
</dbReference>
<dbReference type="GO" id="GO:0005886">
    <property type="term" value="C:plasma membrane"/>
    <property type="evidence" value="ECO:0007669"/>
    <property type="project" value="UniProtKB-SubCell"/>
</dbReference>
<keyword evidence="7 9" id="KW-0139">CF(1)</keyword>
<dbReference type="GO" id="GO:0045259">
    <property type="term" value="C:proton-transporting ATP synthase complex"/>
    <property type="evidence" value="ECO:0007669"/>
    <property type="project" value="UniProtKB-KW"/>
</dbReference>
<evidence type="ECO:0000313" key="15">
    <source>
        <dbReference type="Proteomes" id="UP000610760"/>
    </source>
</evidence>
<keyword evidence="9" id="KW-0375">Hydrogen ion transport</keyword>
<keyword evidence="6 9" id="KW-0472">Membrane</keyword>
<organism evidence="14 15">
    <name type="scientific">Fumia xinanensis</name>
    <dbReference type="NCBI Taxonomy" id="2763659"/>
    <lineage>
        <taxon>Bacteria</taxon>
        <taxon>Bacillati</taxon>
        <taxon>Bacillota</taxon>
        <taxon>Clostridia</taxon>
        <taxon>Eubacteriales</taxon>
        <taxon>Oscillospiraceae</taxon>
        <taxon>Fumia</taxon>
    </lineage>
</organism>
<dbReference type="AlphaFoldDB" id="A0A926I3Q7"/>
<evidence type="ECO:0000256" key="8">
    <source>
        <dbReference type="ARBA" id="ARBA00023310"/>
    </source>
</evidence>
<keyword evidence="15" id="KW-1185">Reference proteome</keyword>
<evidence type="ECO:0000256" key="2">
    <source>
        <dbReference type="ARBA" id="ARBA00005712"/>
    </source>
</evidence>
<dbReference type="PANTHER" id="PTHR13822:SF10">
    <property type="entry name" value="ATP SYNTHASE EPSILON CHAIN, CHLOROPLASTIC"/>
    <property type="match status" value="1"/>
</dbReference>
<dbReference type="HAMAP" id="MF_00530">
    <property type="entry name" value="ATP_synth_epsil_bac"/>
    <property type="match status" value="1"/>
</dbReference>
<dbReference type="Proteomes" id="UP000610760">
    <property type="component" value="Unassembled WGS sequence"/>
</dbReference>
<evidence type="ECO:0000259" key="12">
    <source>
        <dbReference type="Pfam" id="PF00401"/>
    </source>
</evidence>
<keyword evidence="3 9" id="KW-0813">Transport</keyword>
<protein>
    <recommendedName>
        <fullName evidence="9">ATP synthase epsilon chain</fullName>
    </recommendedName>
    <alternativeName>
        <fullName evidence="9">ATP synthase F1 sector epsilon subunit</fullName>
    </alternativeName>
    <alternativeName>
        <fullName evidence="9">F-ATPase epsilon subunit</fullName>
    </alternativeName>
</protein>
<feature type="domain" description="ATP synthase epsilon subunit C-terminal" evidence="12">
    <location>
        <begin position="86"/>
        <end position="130"/>
    </location>
</feature>
<accession>A0A926I3Q7</accession>
<evidence type="ECO:0000256" key="6">
    <source>
        <dbReference type="ARBA" id="ARBA00023136"/>
    </source>
</evidence>
<sequence>MANFKLRVVTPDRIFYDGEASFFSVRTTSGDVGILANHSRYVTPLVIGTLKIRTDEGERFAAIAGGFLKTGDNTATIVTSACEWADEIDVERAQQAADRAKERLQQEQSKREQDIEEIKLKTALNRISVANKLK</sequence>
<dbReference type="Pfam" id="PF00401">
    <property type="entry name" value="ATP-synt_DE"/>
    <property type="match status" value="1"/>
</dbReference>
<gene>
    <name evidence="9 14" type="primary">atpC</name>
    <name evidence="14" type="ORF">H8710_12460</name>
</gene>
<dbReference type="InterPro" id="IPR036794">
    <property type="entry name" value="ATP_F1_dsu/esu_C_sf"/>
</dbReference>
<dbReference type="InterPro" id="IPR020546">
    <property type="entry name" value="ATP_synth_F1_dsu/esu_N"/>
</dbReference>
<comment type="similarity">
    <text evidence="2 9 10">Belongs to the ATPase epsilon chain family.</text>
</comment>
<keyword evidence="8 9" id="KW-0066">ATP synthesis</keyword>
<evidence type="ECO:0000256" key="1">
    <source>
        <dbReference type="ARBA" id="ARBA00004202"/>
    </source>
</evidence>
<evidence type="ECO:0000256" key="4">
    <source>
        <dbReference type="ARBA" id="ARBA00022475"/>
    </source>
</evidence>
<name>A0A926I3Q7_9FIRM</name>
<dbReference type="SUPFAM" id="SSF51344">
    <property type="entry name" value="Epsilon subunit of F1F0-ATP synthase N-terminal domain"/>
    <property type="match status" value="1"/>
</dbReference>
<evidence type="ECO:0000256" key="11">
    <source>
        <dbReference type="SAM" id="Coils"/>
    </source>
</evidence>
<dbReference type="RefSeq" id="WP_249296173.1">
    <property type="nucleotide sequence ID" value="NZ_JACRSV010000005.1"/>
</dbReference>
<evidence type="ECO:0000259" key="13">
    <source>
        <dbReference type="Pfam" id="PF02823"/>
    </source>
</evidence>
<dbReference type="SUPFAM" id="SSF46604">
    <property type="entry name" value="Epsilon subunit of F1F0-ATP synthase C-terminal domain"/>
    <property type="match status" value="1"/>
</dbReference>
<reference evidence="14" key="1">
    <citation type="submission" date="2020-08" db="EMBL/GenBank/DDBJ databases">
        <title>Genome public.</title>
        <authorList>
            <person name="Liu C."/>
            <person name="Sun Q."/>
        </authorList>
    </citation>
    <scope>NUCLEOTIDE SEQUENCE</scope>
    <source>
        <strain evidence="14">NSJ-33</strain>
    </source>
</reference>
<feature type="coiled-coil region" evidence="11">
    <location>
        <begin position="90"/>
        <end position="121"/>
    </location>
</feature>
<dbReference type="InterPro" id="IPR036771">
    <property type="entry name" value="ATPsynth_dsu/esu_N"/>
</dbReference>
<keyword evidence="5 9" id="KW-0406">Ion transport</keyword>
<comment type="subcellular location">
    <subcellularLocation>
        <location evidence="1 9">Cell membrane</location>
        <topology evidence="1 9">Peripheral membrane protein</topology>
    </subcellularLocation>
</comment>
<proteinExistence type="inferred from homology"/>
<dbReference type="Pfam" id="PF02823">
    <property type="entry name" value="ATP-synt_DE_N"/>
    <property type="match status" value="1"/>
</dbReference>
<dbReference type="Gene3D" id="2.60.15.10">
    <property type="entry name" value="F0F1 ATP synthase delta/epsilon subunit, N-terminal"/>
    <property type="match status" value="1"/>
</dbReference>